<evidence type="ECO:0000313" key="4">
    <source>
        <dbReference type="EMBL" id="KAF5329632.1"/>
    </source>
</evidence>
<dbReference type="EMBL" id="JAACJJ010000002">
    <property type="protein sequence ID" value="KAF5329632.1"/>
    <property type="molecule type" value="Genomic_DNA"/>
</dbReference>
<dbReference type="Gene3D" id="3.90.79.10">
    <property type="entry name" value="Nucleoside Triphosphate Pyrophosphohydrolase"/>
    <property type="match status" value="1"/>
</dbReference>
<dbReference type="PROSITE" id="PS51462">
    <property type="entry name" value="NUDIX"/>
    <property type="match status" value="1"/>
</dbReference>
<protein>
    <recommendedName>
        <fullName evidence="3">Nudix hydrolase domain-containing protein</fullName>
    </recommendedName>
</protein>
<keyword evidence="1 2" id="KW-0378">Hydrolase</keyword>
<proteinExistence type="inferred from homology"/>
<gene>
    <name evidence="4" type="ORF">D9619_009464</name>
</gene>
<dbReference type="PROSITE" id="PS00893">
    <property type="entry name" value="NUDIX_BOX"/>
    <property type="match status" value="1"/>
</dbReference>
<dbReference type="GO" id="GO:0006167">
    <property type="term" value="P:AMP biosynthetic process"/>
    <property type="evidence" value="ECO:0007669"/>
    <property type="project" value="TreeGrafter"/>
</dbReference>
<organism evidence="4 5">
    <name type="scientific">Psilocybe cf. subviscida</name>
    <dbReference type="NCBI Taxonomy" id="2480587"/>
    <lineage>
        <taxon>Eukaryota</taxon>
        <taxon>Fungi</taxon>
        <taxon>Dikarya</taxon>
        <taxon>Basidiomycota</taxon>
        <taxon>Agaricomycotina</taxon>
        <taxon>Agaricomycetes</taxon>
        <taxon>Agaricomycetidae</taxon>
        <taxon>Agaricales</taxon>
        <taxon>Agaricineae</taxon>
        <taxon>Strophariaceae</taxon>
        <taxon>Psilocybe</taxon>
    </lineage>
</organism>
<evidence type="ECO:0000259" key="3">
    <source>
        <dbReference type="PROSITE" id="PS51462"/>
    </source>
</evidence>
<reference evidence="4 5" key="1">
    <citation type="journal article" date="2020" name="ISME J.">
        <title>Uncovering the hidden diversity of litter-decomposition mechanisms in mushroom-forming fungi.</title>
        <authorList>
            <person name="Floudas D."/>
            <person name="Bentzer J."/>
            <person name="Ahren D."/>
            <person name="Johansson T."/>
            <person name="Persson P."/>
            <person name="Tunlid A."/>
        </authorList>
    </citation>
    <scope>NUCLEOTIDE SEQUENCE [LARGE SCALE GENOMIC DNA]</scope>
    <source>
        <strain evidence="4 5">CBS 101986</strain>
    </source>
</reference>
<keyword evidence="5" id="KW-1185">Reference proteome</keyword>
<dbReference type="AlphaFoldDB" id="A0A8H5BWH1"/>
<comment type="similarity">
    <text evidence="2">Belongs to the Nudix hydrolase family.</text>
</comment>
<dbReference type="GO" id="GO:0006754">
    <property type="term" value="P:ATP biosynthetic process"/>
    <property type="evidence" value="ECO:0007669"/>
    <property type="project" value="TreeGrafter"/>
</dbReference>
<dbReference type="SUPFAM" id="SSF55811">
    <property type="entry name" value="Nudix"/>
    <property type="match status" value="1"/>
</dbReference>
<accession>A0A8H5BWH1</accession>
<dbReference type="PANTHER" id="PTHR21340">
    <property type="entry name" value="DIADENOSINE 5,5-P1,P4-TETRAPHOSPHATE PYROPHOSPHOHYDROLASE MUTT"/>
    <property type="match status" value="1"/>
</dbReference>
<dbReference type="PRINTS" id="PR00502">
    <property type="entry name" value="NUDIXFAMILY"/>
</dbReference>
<sequence length="197" mass="22096">MAASRYPTQQLLAGQFVVSAGSVLFRLNRQRQTTSEPIASTIPALEICVLHQTVRDEWLLPKGRKDRGESVEAAAIRETYEETGYRCRLWPQRMPTRAPAPGVFDVHVPEMVEDLVEPVAVTIRQLGESRGVKLVYWFISLAAEGAEKVEGSQMANESFESCFMEPEEAIARLTFQSDREIVRKALDIVRDGVSSEL</sequence>
<evidence type="ECO:0000256" key="2">
    <source>
        <dbReference type="RuleBase" id="RU003476"/>
    </source>
</evidence>
<dbReference type="InterPro" id="IPR020476">
    <property type="entry name" value="Nudix_hydrolase"/>
</dbReference>
<dbReference type="InterPro" id="IPR051325">
    <property type="entry name" value="Nudix_hydrolase_domain"/>
</dbReference>
<name>A0A8H5BWH1_9AGAR</name>
<dbReference type="InterPro" id="IPR020084">
    <property type="entry name" value="NUDIX_hydrolase_CS"/>
</dbReference>
<evidence type="ECO:0000256" key="1">
    <source>
        <dbReference type="ARBA" id="ARBA00022801"/>
    </source>
</evidence>
<evidence type="ECO:0000313" key="5">
    <source>
        <dbReference type="Proteomes" id="UP000567179"/>
    </source>
</evidence>
<dbReference type="OrthoDB" id="10259236at2759"/>
<dbReference type="PANTHER" id="PTHR21340:SF0">
    <property type="entry name" value="BIS(5'-NUCLEOSYL)-TETRAPHOSPHATASE [ASYMMETRICAL]"/>
    <property type="match status" value="1"/>
</dbReference>
<dbReference type="InterPro" id="IPR015797">
    <property type="entry name" value="NUDIX_hydrolase-like_dom_sf"/>
</dbReference>
<dbReference type="GO" id="GO:0004081">
    <property type="term" value="F:bis(5'-nucleosyl)-tetraphosphatase (asymmetrical) activity"/>
    <property type="evidence" value="ECO:0007669"/>
    <property type="project" value="TreeGrafter"/>
</dbReference>
<dbReference type="Pfam" id="PF00293">
    <property type="entry name" value="NUDIX"/>
    <property type="match status" value="1"/>
</dbReference>
<dbReference type="InterPro" id="IPR000086">
    <property type="entry name" value="NUDIX_hydrolase_dom"/>
</dbReference>
<feature type="domain" description="Nudix hydrolase" evidence="3">
    <location>
        <begin position="29"/>
        <end position="186"/>
    </location>
</feature>
<comment type="caution">
    <text evidence="4">The sequence shown here is derived from an EMBL/GenBank/DDBJ whole genome shotgun (WGS) entry which is preliminary data.</text>
</comment>
<dbReference type="Proteomes" id="UP000567179">
    <property type="component" value="Unassembled WGS sequence"/>
</dbReference>